<comment type="caution">
    <text evidence="5">The sequence shown here is derived from an EMBL/GenBank/DDBJ whole genome shotgun (WGS) entry which is preliminary data.</text>
</comment>
<keyword evidence="6" id="KW-1185">Reference proteome</keyword>
<name>A0ABS8YIV9_9BACL</name>
<evidence type="ECO:0000256" key="1">
    <source>
        <dbReference type="ARBA" id="ARBA00023015"/>
    </source>
</evidence>
<proteinExistence type="predicted"/>
<keyword evidence="2 5" id="KW-0238">DNA-binding</keyword>
<dbReference type="InterPro" id="IPR014036">
    <property type="entry name" value="DeoR-like_C"/>
</dbReference>
<keyword evidence="3" id="KW-0804">Transcription</keyword>
<evidence type="ECO:0000259" key="4">
    <source>
        <dbReference type="PROSITE" id="PS51000"/>
    </source>
</evidence>
<dbReference type="Proteomes" id="UP001199916">
    <property type="component" value="Unassembled WGS sequence"/>
</dbReference>
<dbReference type="GO" id="GO:0003677">
    <property type="term" value="F:DNA binding"/>
    <property type="evidence" value="ECO:0007669"/>
    <property type="project" value="UniProtKB-KW"/>
</dbReference>
<gene>
    <name evidence="5" type="ORF">LQV63_14385</name>
</gene>
<dbReference type="PANTHER" id="PTHR30363">
    <property type="entry name" value="HTH-TYPE TRANSCRIPTIONAL REGULATOR SRLR-RELATED"/>
    <property type="match status" value="1"/>
</dbReference>
<protein>
    <submittedName>
        <fullName evidence="5">DeoR/GlpR family DNA-binding transcription regulator</fullName>
    </submittedName>
</protein>
<sequence>MSNVKRHQQIMELLIQQGEVKVNELSEQLQVTGKTIRADLELLEEQGLLTRVHGGAVLKHMSDLGLLPVQAPNQQHLTEKAEIAEKAVRLIEPDDIIALDGGSTTLEMAKRLDNAPITVITNDLFIIAELTRKPEIRLVVPGGYRNRNLLVSSEAVQLIRKLNIQKAFISATGIHIENGLTIYTSELYELKRAWIDTAKRTYGVADYTKFDKSALLTFATLQEMTAIISDHQLPADVQEKYAAAGASILL</sequence>
<evidence type="ECO:0000256" key="3">
    <source>
        <dbReference type="ARBA" id="ARBA00023163"/>
    </source>
</evidence>
<dbReference type="PANTHER" id="PTHR30363:SF44">
    <property type="entry name" value="AGA OPERON TRANSCRIPTIONAL REPRESSOR-RELATED"/>
    <property type="match status" value="1"/>
</dbReference>
<accession>A0ABS8YIV9</accession>
<dbReference type="InterPro" id="IPR036388">
    <property type="entry name" value="WH-like_DNA-bd_sf"/>
</dbReference>
<dbReference type="PROSITE" id="PS00894">
    <property type="entry name" value="HTH_DEOR_1"/>
    <property type="match status" value="1"/>
</dbReference>
<dbReference type="RefSeq" id="WP_019424079.1">
    <property type="nucleotide sequence ID" value="NZ_JAJNBZ010000010.1"/>
</dbReference>
<dbReference type="SMART" id="SM00420">
    <property type="entry name" value="HTH_DEOR"/>
    <property type="match status" value="1"/>
</dbReference>
<dbReference type="Pfam" id="PF08220">
    <property type="entry name" value="HTH_DeoR"/>
    <property type="match status" value="1"/>
</dbReference>
<dbReference type="InterPro" id="IPR037171">
    <property type="entry name" value="NagB/RpiA_transferase-like"/>
</dbReference>
<dbReference type="SUPFAM" id="SSF100950">
    <property type="entry name" value="NagB/RpiA/CoA transferase-like"/>
    <property type="match status" value="1"/>
</dbReference>
<dbReference type="InterPro" id="IPR001034">
    <property type="entry name" value="DeoR_HTH"/>
</dbReference>
<evidence type="ECO:0000256" key="2">
    <source>
        <dbReference type="ARBA" id="ARBA00023125"/>
    </source>
</evidence>
<evidence type="ECO:0000313" key="6">
    <source>
        <dbReference type="Proteomes" id="UP001199916"/>
    </source>
</evidence>
<dbReference type="Gene3D" id="3.40.50.1360">
    <property type="match status" value="1"/>
</dbReference>
<dbReference type="InterPro" id="IPR050313">
    <property type="entry name" value="Carb_Metab_HTH_regulators"/>
</dbReference>
<dbReference type="InterPro" id="IPR018356">
    <property type="entry name" value="Tscrpt_reg_HTH_DeoR_CS"/>
</dbReference>
<dbReference type="EMBL" id="JAJNBZ010000010">
    <property type="protein sequence ID" value="MCE5170500.1"/>
    <property type="molecule type" value="Genomic_DNA"/>
</dbReference>
<dbReference type="PRINTS" id="PR00037">
    <property type="entry name" value="HTHLACR"/>
</dbReference>
<dbReference type="InterPro" id="IPR036390">
    <property type="entry name" value="WH_DNA-bd_sf"/>
</dbReference>
<dbReference type="Gene3D" id="1.10.10.10">
    <property type="entry name" value="Winged helix-like DNA-binding domain superfamily/Winged helix DNA-binding domain"/>
    <property type="match status" value="1"/>
</dbReference>
<feature type="domain" description="HTH deoR-type" evidence="4">
    <location>
        <begin position="3"/>
        <end position="58"/>
    </location>
</feature>
<evidence type="ECO:0000313" key="5">
    <source>
        <dbReference type="EMBL" id="MCE5170500.1"/>
    </source>
</evidence>
<reference evidence="5 6" key="1">
    <citation type="submission" date="2021-11" db="EMBL/GenBank/DDBJ databases">
        <title>Draft genome sequence of Paenibacillus profundus YoMME, a new Gram-positive bacteria with exoelectrogenic properties.</title>
        <authorList>
            <person name="Hubenova Y."/>
            <person name="Hubenova E."/>
            <person name="Manasiev Y."/>
            <person name="Peykov S."/>
            <person name="Mitov M."/>
        </authorList>
    </citation>
    <scope>NUCLEOTIDE SEQUENCE [LARGE SCALE GENOMIC DNA]</scope>
    <source>
        <strain evidence="5 6">YoMME</strain>
    </source>
</reference>
<dbReference type="PROSITE" id="PS51000">
    <property type="entry name" value="HTH_DEOR_2"/>
    <property type="match status" value="1"/>
</dbReference>
<dbReference type="SMART" id="SM01134">
    <property type="entry name" value="DeoRC"/>
    <property type="match status" value="1"/>
</dbReference>
<dbReference type="Pfam" id="PF00455">
    <property type="entry name" value="DeoRC"/>
    <property type="match status" value="1"/>
</dbReference>
<dbReference type="SUPFAM" id="SSF46785">
    <property type="entry name" value="Winged helix' DNA-binding domain"/>
    <property type="match status" value="1"/>
</dbReference>
<organism evidence="5 6">
    <name type="scientific">Paenibacillus profundus</name>
    <dbReference type="NCBI Taxonomy" id="1173085"/>
    <lineage>
        <taxon>Bacteria</taxon>
        <taxon>Bacillati</taxon>
        <taxon>Bacillota</taxon>
        <taxon>Bacilli</taxon>
        <taxon>Bacillales</taxon>
        <taxon>Paenibacillaceae</taxon>
        <taxon>Paenibacillus</taxon>
    </lineage>
</organism>
<keyword evidence="1" id="KW-0805">Transcription regulation</keyword>